<dbReference type="EMBL" id="JBHSPR010000037">
    <property type="protein sequence ID" value="MFC6020710.1"/>
    <property type="molecule type" value="Genomic_DNA"/>
</dbReference>
<organism evidence="1 2">
    <name type="scientific">Plantactinospora solaniradicis</name>
    <dbReference type="NCBI Taxonomy" id="1723736"/>
    <lineage>
        <taxon>Bacteria</taxon>
        <taxon>Bacillati</taxon>
        <taxon>Actinomycetota</taxon>
        <taxon>Actinomycetes</taxon>
        <taxon>Micromonosporales</taxon>
        <taxon>Micromonosporaceae</taxon>
        <taxon>Plantactinospora</taxon>
    </lineage>
</organism>
<sequence>MPGEQTRVRGAVGLRHVDQEVAEYVWQPVDLPRHVSPRPFLHPVRTLDGVAVTELMPSDHPHHLGVSIAVPDLAGHNFWGGRTFVRAQGPTRLDNHGTQRHDGWVSRTPESIVAALAWAAPDGTVLLRERRRMAAVPLTPECWALDLSFELTNVTAEPLAFASPATNGRTDAGYGGFFWRAPRSTARTAVFGPRRRGVRHLHGRRGDWLALTGATGPDARWTLVFVPVDERARADRWFVRTGDYPGVGSCLAWERPLVVPTGGTLRRRIITIVADGTLTVDRAVRLAAAATAHATDG</sequence>
<comment type="caution">
    <text evidence="1">The sequence shown here is derived from an EMBL/GenBank/DDBJ whole genome shotgun (WGS) entry which is preliminary data.</text>
</comment>
<dbReference type="RefSeq" id="WP_377428233.1">
    <property type="nucleotide sequence ID" value="NZ_JBHSPR010000037.1"/>
</dbReference>
<dbReference type="Proteomes" id="UP001596203">
    <property type="component" value="Unassembled WGS sequence"/>
</dbReference>
<keyword evidence="2" id="KW-1185">Reference proteome</keyword>
<evidence type="ECO:0000313" key="2">
    <source>
        <dbReference type="Proteomes" id="UP001596203"/>
    </source>
</evidence>
<reference evidence="2" key="1">
    <citation type="journal article" date="2019" name="Int. J. Syst. Evol. Microbiol.">
        <title>The Global Catalogue of Microorganisms (GCM) 10K type strain sequencing project: providing services to taxonomists for standard genome sequencing and annotation.</title>
        <authorList>
            <consortium name="The Broad Institute Genomics Platform"/>
            <consortium name="The Broad Institute Genome Sequencing Center for Infectious Disease"/>
            <person name="Wu L."/>
            <person name="Ma J."/>
        </authorList>
    </citation>
    <scope>NUCLEOTIDE SEQUENCE [LARGE SCALE GENOMIC DNA]</scope>
    <source>
        <strain evidence="2">ZS-35-S2</strain>
    </source>
</reference>
<dbReference type="Pfam" id="PF14100">
    <property type="entry name" value="DUF6807"/>
    <property type="match status" value="1"/>
</dbReference>
<protein>
    <submittedName>
        <fullName evidence="1">PmoA family protein</fullName>
    </submittedName>
</protein>
<name>A0ABW1KG19_9ACTN</name>
<dbReference type="InterPro" id="IPR029475">
    <property type="entry name" value="DUF6807"/>
</dbReference>
<proteinExistence type="predicted"/>
<gene>
    <name evidence="1" type="ORF">ACFP2T_31645</name>
</gene>
<evidence type="ECO:0000313" key="1">
    <source>
        <dbReference type="EMBL" id="MFC6020710.1"/>
    </source>
</evidence>
<accession>A0ABW1KG19</accession>